<comment type="caution">
    <text evidence="2">The sequence shown here is derived from an EMBL/GenBank/DDBJ whole genome shotgun (WGS) entry which is preliminary data.</text>
</comment>
<dbReference type="GO" id="GO:0006310">
    <property type="term" value="P:DNA recombination"/>
    <property type="evidence" value="ECO:0007669"/>
    <property type="project" value="InterPro"/>
</dbReference>
<dbReference type="NCBIfam" id="TIGR01913">
    <property type="entry name" value="bet_lambda"/>
    <property type="match status" value="1"/>
</dbReference>
<dbReference type="InterPro" id="IPR010183">
    <property type="entry name" value="Phage_lambda_Bet"/>
</dbReference>
<feature type="compositionally biased region" description="Basic and acidic residues" evidence="1">
    <location>
        <begin position="222"/>
        <end position="231"/>
    </location>
</feature>
<reference evidence="2 3" key="1">
    <citation type="submission" date="2019-04" db="EMBL/GenBank/DDBJ databases">
        <authorList>
            <person name="Poehlein A."/>
            <person name="Bengelsdorf F.R."/>
            <person name="Duerre P."/>
            <person name="Daniel R."/>
        </authorList>
    </citation>
    <scope>NUCLEOTIDE SEQUENCE [LARGE SCALE GENOMIC DNA]</scope>
    <source>
        <strain evidence="2 3">BS-1</strain>
    </source>
</reference>
<name>A0A4Z0Y8P8_9FIRM</name>
<dbReference type="Proteomes" id="UP000297714">
    <property type="component" value="Unassembled WGS sequence"/>
</dbReference>
<dbReference type="InterPro" id="IPR018330">
    <property type="entry name" value="RecT_fam"/>
</dbReference>
<dbReference type="EMBL" id="SRMQ01000024">
    <property type="protein sequence ID" value="TGJ75330.1"/>
    <property type="molecule type" value="Genomic_DNA"/>
</dbReference>
<feature type="region of interest" description="Disordered" evidence="1">
    <location>
        <begin position="201"/>
        <end position="231"/>
    </location>
</feature>
<dbReference type="GO" id="GO:0003677">
    <property type="term" value="F:DNA binding"/>
    <property type="evidence" value="ECO:0007669"/>
    <property type="project" value="InterPro"/>
</dbReference>
<evidence type="ECO:0000313" key="3">
    <source>
        <dbReference type="Proteomes" id="UP000297714"/>
    </source>
</evidence>
<keyword evidence="3" id="KW-1185">Reference proteome</keyword>
<protein>
    <submittedName>
        <fullName evidence="2">RecT family protein</fullName>
    </submittedName>
</protein>
<dbReference type="AlphaFoldDB" id="A0A4Z0Y8P8"/>
<evidence type="ECO:0000256" key="1">
    <source>
        <dbReference type="SAM" id="MobiDB-lite"/>
    </source>
</evidence>
<dbReference type="RefSeq" id="WP_135661196.1">
    <property type="nucleotide sequence ID" value="NZ_SRMQ01000024.1"/>
</dbReference>
<dbReference type="Pfam" id="PF03837">
    <property type="entry name" value="RecT"/>
    <property type="match status" value="1"/>
</dbReference>
<organism evidence="2 3">
    <name type="scientific">Caproiciproducens galactitolivorans</name>
    <dbReference type="NCBI Taxonomy" id="642589"/>
    <lineage>
        <taxon>Bacteria</taxon>
        <taxon>Bacillati</taxon>
        <taxon>Bacillota</taxon>
        <taxon>Clostridia</taxon>
        <taxon>Eubacteriales</taxon>
        <taxon>Acutalibacteraceae</taxon>
        <taxon>Caproiciproducens</taxon>
    </lineage>
</organism>
<gene>
    <name evidence="2" type="ORF">CAGA_25200</name>
</gene>
<proteinExistence type="predicted"/>
<dbReference type="OrthoDB" id="7889018at2"/>
<accession>A0A4Z0Y8P8</accession>
<evidence type="ECO:0000313" key="2">
    <source>
        <dbReference type="EMBL" id="TGJ75330.1"/>
    </source>
</evidence>
<sequence>MVQNKLAAQQENKVVEYEVNGEKVKLSPAIIRNYLVSGGGNVSDQEIVMFLNLCRFQHLNPFLREAYLIKYGNQPATMVTGKEVFTKRARRNKDYAGQQAGVVVQKEDGTLENRIGTLVLDDEKLVGGWAKVFIKDYVEPVEITVSLSEYIGTKKDGEINSQWSKKPATMIRKVALVQALREAFPEDFSGMYSQEEIDTGNQILDETPIDESKVVDVPPQEQKPEETDPLA</sequence>